<evidence type="ECO:0000313" key="2">
    <source>
        <dbReference type="Proteomes" id="UP000679179"/>
    </source>
</evidence>
<keyword evidence="2" id="KW-1185">Reference proteome</keyword>
<dbReference type="RefSeq" id="WP_212904550.1">
    <property type="nucleotide sequence ID" value="NZ_BOPZ01000023.1"/>
</dbReference>
<sequence length="51" mass="5816">MASVIIRGTIEGEFTDKLKREYAKALARILIAEYGKETCKKILEELKKDNS</sequence>
<dbReference type="AlphaFoldDB" id="A0A919VGZ0"/>
<organism evidence="1 2">
    <name type="scientific">Clostridium polyendosporum</name>
    <dbReference type="NCBI Taxonomy" id="69208"/>
    <lineage>
        <taxon>Bacteria</taxon>
        <taxon>Bacillati</taxon>
        <taxon>Bacillota</taxon>
        <taxon>Clostridia</taxon>
        <taxon>Eubacteriales</taxon>
        <taxon>Clostridiaceae</taxon>
        <taxon>Clostridium</taxon>
    </lineage>
</organism>
<dbReference type="Proteomes" id="UP000679179">
    <property type="component" value="Unassembled WGS sequence"/>
</dbReference>
<dbReference type="EMBL" id="BOPZ01000023">
    <property type="protein sequence ID" value="GIM29865.1"/>
    <property type="molecule type" value="Genomic_DNA"/>
</dbReference>
<gene>
    <name evidence="1" type="ORF">CPJCM30710_25310</name>
</gene>
<protein>
    <submittedName>
        <fullName evidence="1">Uncharacterized protein</fullName>
    </submittedName>
</protein>
<accession>A0A919VGZ0</accession>
<reference evidence="1" key="1">
    <citation type="submission" date="2021-03" db="EMBL/GenBank/DDBJ databases">
        <title>Taxonomic study of Clostridium polyendosporum from meadow-gley soil under rice.</title>
        <authorList>
            <person name="Kobayashi H."/>
            <person name="Tanizawa Y."/>
            <person name="Yagura M."/>
        </authorList>
    </citation>
    <scope>NUCLEOTIDE SEQUENCE</scope>
    <source>
        <strain evidence="1">JCM 30710</strain>
    </source>
</reference>
<proteinExistence type="predicted"/>
<name>A0A919VGZ0_9CLOT</name>
<comment type="caution">
    <text evidence="1">The sequence shown here is derived from an EMBL/GenBank/DDBJ whole genome shotgun (WGS) entry which is preliminary data.</text>
</comment>
<evidence type="ECO:0000313" key="1">
    <source>
        <dbReference type="EMBL" id="GIM29865.1"/>
    </source>
</evidence>